<dbReference type="SFLD" id="SFLDS00003">
    <property type="entry name" value="Haloacid_Dehalogenase"/>
    <property type="match status" value="1"/>
</dbReference>
<dbReference type="NCBIfam" id="TIGR01484">
    <property type="entry name" value="HAD-SF-IIB"/>
    <property type="match status" value="1"/>
</dbReference>
<organism evidence="1 2">
    <name type="scientific">Microbacterium testaceum</name>
    <name type="common">Aureobacterium testaceum</name>
    <name type="synonym">Brevibacterium testaceum</name>
    <dbReference type="NCBI Taxonomy" id="2033"/>
    <lineage>
        <taxon>Bacteria</taxon>
        <taxon>Bacillati</taxon>
        <taxon>Actinomycetota</taxon>
        <taxon>Actinomycetes</taxon>
        <taxon>Micrococcales</taxon>
        <taxon>Microbacteriaceae</taxon>
        <taxon>Microbacterium</taxon>
    </lineage>
</organism>
<evidence type="ECO:0000313" key="1">
    <source>
        <dbReference type="EMBL" id="PVE73677.1"/>
    </source>
</evidence>
<protein>
    <submittedName>
        <fullName evidence="1">HAD family hydrolase</fullName>
    </submittedName>
</protein>
<dbReference type="PANTHER" id="PTHR10000:SF53">
    <property type="entry name" value="5-AMINO-6-(5-PHOSPHO-D-RIBITYLAMINO)URACIL PHOSPHATASE YBJI-RELATED"/>
    <property type="match status" value="1"/>
</dbReference>
<name>A0A2T7WJF9_MICTE</name>
<proteinExistence type="predicted"/>
<dbReference type="Pfam" id="PF08282">
    <property type="entry name" value="Hydrolase_3"/>
    <property type="match status" value="1"/>
</dbReference>
<dbReference type="Gene3D" id="3.40.50.1000">
    <property type="entry name" value="HAD superfamily/HAD-like"/>
    <property type="match status" value="1"/>
</dbReference>
<dbReference type="PANTHER" id="PTHR10000">
    <property type="entry name" value="PHOSPHOSERINE PHOSPHATASE"/>
    <property type="match status" value="1"/>
</dbReference>
<dbReference type="InterPro" id="IPR036412">
    <property type="entry name" value="HAD-like_sf"/>
</dbReference>
<dbReference type="GO" id="GO:0000287">
    <property type="term" value="F:magnesium ion binding"/>
    <property type="evidence" value="ECO:0007669"/>
    <property type="project" value="TreeGrafter"/>
</dbReference>
<dbReference type="RefSeq" id="WP_116537463.1">
    <property type="nucleotide sequence ID" value="NZ_QDFT01000016.1"/>
</dbReference>
<dbReference type="InterPro" id="IPR006379">
    <property type="entry name" value="HAD-SF_hydro_IIB"/>
</dbReference>
<dbReference type="AlphaFoldDB" id="A0A2T7WJF9"/>
<dbReference type="GO" id="GO:0005829">
    <property type="term" value="C:cytosol"/>
    <property type="evidence" value="ECO:0007669"/>
    <property type="project" value="TreeGrafter"/>
</dbReference>
<dbReference type="InterPro" id="IPR000150">
    <property type="entry name" value="Cof"/>
</dbReference>
<reference evidence="1 2" key="1">
    <citation type="submission" date="2018-04" db="EMBL/GenBank/DDBJ databases">
        <authorList>
            <person name="Go L.Y."/>
            <person name="Mitchell J.A."/>
        </authorList>
    </citation>
    <scope>NUCLEOTIDE SEQUENCE [LARGE SCALE GENOMIC DNA]</scope>
    <source>
        <strain evidence="1 2">TPD7010</strain>
    </source>
</reference>
<dbReference type="GO" id="GO:0016791">
    <property type="term" value="F:phosphatase activity"/>
    <property type="evidence" value="ECO:0007669"/>
    <property type="project" value="TreeGrafter"/>
</dbReference>
<dbReference type="NCBIfam" id="TIGR00099">
    <property type="entry name" value="Cof-subfamily"/>
    <property type="match status" value="1"/>
</dbReference>
<dbReference type="InterPro" id="IPR023214">
    <property type="entry name" value="HAD_sf"/>
</dbReference>
<dbReference type="CDD" id="cd07518">
    <property type="entry name" value="HAD_YbiV-Like"/>
    <property type="match status" value="1"/>
</dbReference>
<dbReference type="Proteomes" id="UP000244649">
    <property type="component" value="Unassembled WGS sequence"/>
</dbReference>
<dbReference type="SUPFAM" id="SSF56784">
    <property type="entry name" value="HAD-like"/>
    <property type="match status" value="1"/>
</dbReference>
<comment type="caution">
    <text evidence="1">The sequence shown here is derived from an EMBL/GenBank/DDBJ whole genome shotgun (WGS) entry which is preliminary data.</text>
</comment>
<dbReference type="SFLD" id="SFLDG01140">
    <property type="entry name" value="C2.B:_Phosphomannomutase_and_P"/>
    <property type="match status" value="1"/>
</dbReference>
<keyword evidence="1" id="KW-0378">Hydrolase</keyword>
<dbReference type="Gene3D" id="3.30.1240.10">
    <property type="match status" value="1"/>
</dbReference>
<sequence length="269" mass="29381">MPHDIRLVAVDMDGTLLDGDGRIPASLWDVLPRLAARDVAFVPASGRQLATLRQAFGDASDDMSFIAENGAYVVHEGAEVAAFALERDVVERAIRHLRDLSAAGYDLGVVLCGKRSAYIERTDEDFTAHAATYYAALEAVDDLLAVDDDVLKIAVYDYALAEESVGRALDDIAATHRVVVSARHWVDIMNPGVDKGTALRALQEALRVAPEQTAAFGDYLNDLEMMDAAHWSYAMQNAHPDVLARARHRAPSNIDQGVPRTLAELFPER</sequence>
<dbReference type="EMBL" id="QDFT01000016">
    <property type="protein sequence ID" value="PVE73677.1"/>
    <property type="molecule type" value="Genomic_DNA"/>
</dbReference>
<accession>A0A2T7WJF9</accession>
<gene>
    <name evidence="1" type="ORF">DC432_08370</name>
</gene>
<evidence type="ECO:0000313" key="2">
    <source>
        <dbReference type="Proteomes" id="UP000244649"/>
    </source>
</evidence>